<dbReference type="STRING" id="1423778.FC70_GL000932"/>
<accession>A0A0R1RPZ4</accession>
<dbReference type="AlphaFoldDB" id="A0A0R1RPZ4"/>
<keyword evidence="5" id="KW-1185">Reference proteome</keyword>
<gene>
    <name evidence="4" type="ORF">FC70_GL000932</name>
</gene>
<evidence type="ECO:0000256" key="2">
    <source>
        <dbReference type="PROSITE-ProRule" id="PRU00335"/>
    </source>
</evidence>
<name>A0A0R1RPZ4_9LACO</name>
<dbReference type="Gene3D" id="1.10.357.10">
    <property type="entry name" value="Tetracycline Repressor, domain 2"/>
    <property type="match status" value="1"/>
</dbReference>
<feature type="domain" description="HTH tetR-type" evidence="3">
    <location>
        <begin position="6"/>
        <end position="66"/>
    </location>
</feature>
<dbReference type="KEGG" id="lol:LACOL_0365"/>
<reference evidence="4 5" key="1">
    <citation type="journal article" date="2015" name="Genome Announc.">
        <title>Expanding the biotechnology potential of lactobacilli through comparative genomics of 213 strains and associated genera.</title>
        <authorList>
            <person name="Sun Z."/>
            <person name="Harris H.M."/>
            <person name="McCann A."/>
            <person name="Guo C."/>
            <person name="Argimon S."/>
            <person name="Zhang W."/>
            <person name="Yang X."/>
            <person name="Jeffery I.B."/>
            <person name="Cooney J.C."/>
            <person name="Kagawa T.F."/>
            <person name="Liu W."/>
            <person name="Song Y."/>
            <person name="Salvetti E."/>
            <person name="Wrobel A."/>
            <person name="Rasinkangas P."/>
            <person name="Parkhill J."/>
            <person name="Rea M.C."/>
            <person name="O'Sullivan O."/>
            <person name="Ritari J."/>
            <person name="Douillard F.P."/>
            <person name="Paul Ross R."/>
            <person name="Yang R."/>
            <person name="Briner A.E."/>
            <person name="Felis G.E."/>
            <person name="de Vos W.M."/>
            <person name="Barrangou R."/>
            <person name="Klaenhammer T.R."/>
            <person name="Caufield P.W."/>
            <person name="Cui Y."/>
            <person name="Zhang H."/>
            <person name="O'Toole P.W."/>
        </authorList>
    </citation>
    <scope>NUCLEOTIDE SEQUENCE [LARGE SCALE GENOMIC DNA]</scope>
    <source>
        <strain evidence="4 5">DSM 15707</strain>
    </source>
</reference>
<keyword evidence="1 2" id="KW-0238">DNA-binding</keyword>
<dbReference type="GO" id="GO:0003677">
    <property type="term" value="F:DNA binding"/>
    <property type="evidence" value="ECO:0007669"/>
    <property type="project" value="UniProtKB-UniRule"/>
</dbReference>
<dbReference type="EMBL" id="AZFE01000031">
    <property type="protein sequence ID" value="KRL55336.1"/>
    <property type="molecule type" value="Genomic_DNA"/>
</dbReference>
<sequence length="199" mass="22387">MVVEGSKLKEKLIMEGTKIVQTEGMKHISLRRVAEICGVTHSSPYRHFANKNDYLKALVGQISIVFGSSIAKGITGDMKSEDILLKMGLNFVDFANNFPNYFDVLFLGDYIAHTKVKNNKLSADEYLPGFEEFKSIVQKVSSDNNISIEEDIEVVQLWSFIVGFALIVGKKDVVDVKSDWIKKVISQMIKTYIVGNQKE</sequence>
<evidence type="ECO:0000259" key="3">
    <source>
        <dbReference type="PROSITE" id="PS50977"/>
    </source>
</evidence>
<dbReference type="RefSeq" id="WP_057889887.1">
    <property type="nucleotide sequence ID" value="NZ_AZFE01000031.1"/>
</dbReference>
<evidence type="ECO:0000313" key="5">
    <source>
        <dbReference type="Proteomes" id="UP000051697"/>
    </source>
</evidence>
<dbReference type="PATRIC" id="fig|1423778.4.peg.965"/>
<dbReference type="PROSITE" id="PS50977">
    <property type="entry name" value="HTH_TETR_2"/>
    <property type="match status" value="1"/>
</dbReference>
<protein>
    <recommendedName>
        <fullName evidence="3">HTH tetR-type domain-containing protein</fullName>
    </recommendedName>
</protein>
<comment type="caution">
    <text evidence="4">The sequence shown here is derived from an EMBL/GenBank/DDBJ whole genome shotgun (WGS) entry which is preliminary data.</text>
</comment>
<dbReference type="InterPro" id="IPR009057">
    <property type="entry name" value="Homeodomain-like_sf"/>
</dbReference>
<evidence type="ECO:0000256" key="1">
    <source>
        <dbReference type="ARBA" id="ARBA00023125"/>
    </source>
</evidence>
<dbReference type="OrthoDB" id="9179041at2"/>
<organism evidence="4 5">
    <name type="scientific">Paucilactobacillus oligofermentans DSM 15707 = LMG 22743</name>
    <dbReference type="NCBI Taxonomy" id="1423778"/>
    <lineage>
        <taxon>Bacteria</taxon>
        <taxon>Bacillati</taxon>
        <taxon>Bacillota</taxon>
        <taxon>Bacilli</taxon>
        <taxon>Lactobacillales</taxon>
        <taxon>Lactobacillaceae</taxon>
        <taxon>Paucilactobacillus</taxon>
    </lineage>
</organism>
<dbReference type="Proteomes" id="UP000051697">
    <property type="component" value="Unassembled WGS sequence"/>
</dbReference>
<proteinExistence type="predicted"/>
<feature type="DNA-binding region" description="H-T-H motif" evidence="2">
    <location>
        <begin position="29"/>
        <end position="48"/>
    </location>
</feature>
<evidence type="ECO:0000313" key="4">
    <source>
        <dbReference type="EMBL" id="KRL55336.1"/>
    </source>
</evidence>
<dbReference type="SUPFAM" id="SSF46689">
    <property type="entry name" value="Homeodomain-like"/>
    <property type="match status" value="1"/>
</dbReference>
<dbReference type="InterPro" id="IPR001647">
    <property type="entry name" value="HTH_TetR"/>
</dbReference>